<comment type="subcellular location">
    <subcellularLocation>
        <location evidence="1 4">Secreted</location>
    </subcellularLocation>
</comment>
<dbReference type="GO" id="GO:0030879">
    <property type="term" value="P:mammary gland development"/>
    <property type="evidence" value="ECO:0007669"/>
    <property type="project" value="TreeGrafter"/>
</dbReference>
<evidence type="ECO:0000313" key="7">
    <source>
        <dbReference type="Proteomes" id="UP001152836"/>
    </source>
</evidence>
<evidence type="ECO:0000256" key="4">
    <source>
        <dbReference type="RuleBase" id="RU003618"/>
    </source>
</evidence>
<proteinExistence type="inferred from homology"/>
<dbReference type="GO" id="GO:1903489">
    <property type="term" value="P:positive regulation of lactation"/>
    <property type="evidence" value="ECO:0007669"/>
    <property type="project" value="TreeGrafter"/>
</dbReference>
<protein>
    <submittedName>
        <fullName evidence="6">Prl6a1 protein</fullName>
    </submittedName>
</protein>
<dbReference type="PANTHER" id="PTHR11417:SF10">
    <property type="entry name" value="PROLACTIN-6A1"/>
    <property type="match status" value="1"/>
</dbReference>
<sequence>MKKKGLLGQRMQGKGKEAGACLMLMVLNLLLWEKVASVPMHAVLADHGVMSLKDLLDHAITLSYSITELTAETQRIFLEDVQYTPSRWFPERDLTGCHTSAISVSIPKDGAQHIQGAFLLKEMIGLLGTWKDTLYYIETVLSHMQDAPSDIISRAKNIEAKIKELLEALKTILSKIQPGFPESHAYPNWNGLASLQSRDEETRFFALYNFLKCLTNDSRKVYSNLRILQCKLLYRRDC</sequence>
<dbReference type="InterPro" id="IPR009079">
    <property type="entry name" value="4_helix_cytokine-like_core"/>
</dbReference>
<dbReference type="PANTHER" id="PTHR11417">
    <property type="entry name" value="SOMATOTROPIN,PROLACTIN"/>
    <property type="match status" value="1"/>
</dbReference>
<gene>
    <name evidence="6" type="primary">Prl6a1</name>
    <name evidence="6" type="ORF">PHOROB_LOCUS10794</name>
</gene>
<dbReference type="Pfam" id="PF00103">
    <property type="entry name" value="Hormone_1"/>
    <property type="match status" value="1"/>
</dbReference>
<feature type="chain" id="PRO_5043426440" evidence="5">
    <location>
        <begin position="38"/>
        <end position="238"/>
    </location>
</feature>
<dbReference type="GO" id="GO:0031667">
    <property type="term" value="P:response to nutrient levels"/>
    <property type="evidence" value="ECO:0007669"/>
    <property type="project" value="TreeGrafter"/>
</dbReference>
<keyword evidence="4" id="KW-0372">Hormone</keyword>
<dbReference type="PRINTS" id="PR00836">
    <property type="entry name" value="SOMATOTROPIN"/>
</dbReference>
<feature type="signal peptide" evidence="5">
    <location>
        <begin position="1"/>
        <end position="37"/>
    </location>
</feature>
<accession>A0AAU9ZPL0</accession>
<reference evidence="6" key="1">
    <citation type="submission" date="2022-06" db="EMBL/GenBank/DDBJ databases">
        <authorList>
            <person name="Andreotti S."/>
            <person name="Wyler E."/>
        </authorList>
    </citation>
    <scope>NUCLEOTIDE SEQUENCE</scope>
</reference>
<comment type="similarity">
    <text evidence="2 4">Belongs to the somatotropin/prolactin family.</text>
</comment>
<dbReference type="GO" id="GO:0005615">
    <property type="term" value="C:extracellular space"/>
    <property type="evidence" value="ECO:0007669"/>
    <property type="project" value="TreeGrafter"/>
</dbReference>
<dbReference type="Gene3D" id="1.20.1250.10">
    <property type="match status" value="1"/>
</dbReference>
<dbReference type="GO" id="GO:0046427">
    <property type="term" value="P:positive regulation of receptor signaling pathway via JAK-STAT"/>
    <property type="evidence" value="ECO:0007669"/>
    <property type="project" value="TreeGrafter"/>
</dbReference>
<dbReference type="SUPFAM" id="SSF47266">
    <property type="entry name" value="4-helical cytokines"/>
    <property type="match status" value="1"/>
</dbReference>
<evidence type="ECO:0000256" key="5">
    <source>
        <dbReference type="SAM" id="SignalP"/>
    </source>
</evidence>
<dbReference type="GO" id="GO:0008284">
    <property type="term" value="P:positive regulation of cell population proliferation"/>
    <property type="evidence" value="ECO:0007669"/>
    <property type="project" value="TreeGrafter"/>
</dbReference>
<dbReference type="InterPro" id="IPR001400">
    <property type="entry name" value="Somatotropin/Prolactin"/>
</dbReference>
<organism evidence="6 7">
    <name type="scientific">Phodopus roborovskii</name>
    <name type="common">Roborovski's desert hamster</name>
    <name type="synonym">Cricetulus roborovskii</name>
    <dbReference type="NCBI Taxonomy" id="109678"/>
    <lineage>
        <taxon>Eukaryota</taxon>
        <taxon>Metazoa</taxon>
        <taxon>Chordata</taxon>
        <taxon>Craniata</taxon>
        <taxon>Vertebrata</taxon>
        <taxon>Euteleostomi</taxon>
        <taxon>Mammalia</taxon>
        <taxon>Eutheria</taxon>
        <taxon>Euarchontoglires</taxon>
        <taxon>Glires</taxon>
        <taxon>Rodentia</taxon>
        <taxon>Myomorpha</taxon>
        <taxon>Muroidea</taxon>
        <taxon>Cricetidae</taxon>
        <taxon>Cricetinae</taxon>
        <taxon>Phodopus</taxon>
    </lineage>
</organism>
<comment type="caution">
    <text evidence="6">The sequence shown here is derived from an EMBL/GenBank/DDBJ whole genome shotgun (WGS) entry which is preliminary data.</text>
</comment>
<dbReference type="GO" id="GO:0005148">
    <property type="term" value="F:prolactin receptor binding"/>
    <property type="evidence" value="ECO:0007669"/>
    <property type="project" value="TreeGrafter"/>
</dbReference>
<keyword evidence="3" id="KW-0964">Secreted</keyword>
<keyword evidence="5" id="KW-0732">Signal</keyword>
<keyword evidence="7" id="KW-1185">Reference proteome</keyword>
<name>A0AAU9ZPL0_PHORO</name>
<dbReference type="Proteomes" id="UP001152836">
    <property type="component" value="Unassembled WGS sequence"/>
</dbReference>
<evidence type="ECO:0000256" key="3">
    <source>
        <dbReference type="ARBA" id="ARBA00022525"/>
    </source>
</evidence>
<dbReference type="AlphaFoldDB" id="A0AAU9ZPL0"/>
<evidence type="ECO:0000313" key="6">
    <source>
        <dbReference type="EMBL" id="CAH6804085.1"/>
    </source>
</evidence>
<dbReference type="EMBL" id="CALSGD010001466">
    <property type="protein sequence ID" value="CAH6804085.1"/>
    <property type="molecule type" value="Genomic_DNA"/>
</dbReference>
<dbReference type="GO" id="GO:0005179">
    <property type="term" value="F:hormone activity"/>
    <property type="evidence" value="ECO:0007669"/>
    <property type="project" value="UniProtKB-KW"/>
</dbReference>
<evidence type="ECO:0000256" key="2">
    <source>
        <dbReference type="ARBA" id="ARBA00008474"/>
    </source>
</evidence>
<evidence type="ECO:0000256" key="1">
    <source>
        <dbReference type="ARBA" id="ARBA00004613"/>
    </source>
</evidence>
<dbReference type="GO" id="GO:0007565">
    <property type="term" value="P:female pregnancy"/>
    <property type="evidence" value="ECO:0007669"/>
    <property type="project" value="TreeGrafter"/>
</dbReference>
<dbReference type="CDD" id="cd10288">
    <property type="entry name" value="prolactin_like"/>
    <property type="match status" value="1"/>
</dbReference>